<sequence>MNQDGQLKLFDFGYMYPFNFISELNSNGLADPLFDACERFETRFLSGWLLENDLSEEEAFSIFKMVKEQALEMFQHKREWLQTSGGKAEVILHISAVIEKYEQALGSETELMSLSKSEMFRSHVLDIEDDLDGQSCTRTTIKRVDFVLNMLEQNYDFLLQSGSLFYQNQGKSQAELLNDYQVKRKQAIKFQL</sequence>
<name>A0A0B8PKE3_9VIBR</name>
<dbReference type="Proteomes" id="UP000031670">
    <property type="component" value="Unassembled WGS sequence"/>
</dbReference>
<organism evidence="1 2">
    <name type="scientific">Vibrio ishigakensis</name>
    <dbReference type="NCBI Taxonomy" id="1481914"/>
    <lineage>
        <taxon>Bacteria</taxon>
        <taxon>Pseudomonadati</taxon>
        <taxon>Pseudomonadota</taxon>
        <taxon>Gammaproteobacteria</taxon>
        <taxon>Vibrionales</taxon>
        <taxon>Vibrionaceae</taxon>
        <taxon>Vibrio</taxon>
    </lineage>
</organism>
<accession>A0A0B8PKE3</accession>
<reference evidence="1 2" key="1">
    <citation type="submission" date="2015-01" db="EMBL/GenBank/DDBJ databases">
        <title>Vibrio sp. C5 JCM 19232 whole genome shotgun sequence.</title>
        <authorList>
            <person name="Sawabe T."/>
            <person name="Meirelles P."/>
            <person name="Feng G."/>
            <person name="Sayaka M."/>
            <person name="Hattori M."/>
            <person name="Ohkuma M."/>
        </authorList>
    </citation>
    <scope>NUCLEOTIDE SEQUENCE [LARGE SCALE GENOMIC DNA]</scope>
    <source>
        <strain evidence="1 2">JCM19232</strain>
    </source>
</reference>
<comment type="caution">
    <text evidence="1">The sequence shown here is derived from an EMBL/GenBank/DDBJ whole genome shotgun (WGS) entry which is preliminary data.</text>
</comment>
<proteinExistence type="predicted"/>
<evidence type="ECO:0000313" key="1">
    <source>
        <dbReference type="EMBL" id="GAM63553.1"/>
    </source>
</evidence>
<dbReference type="EMBL" id="BBSA01000009">
    <property type="protein sequence ID" value="GAM63553.1"/>
    <property type="molecule type" value="Genomic_DNA"/>
</dbReference>
<evidence type="ECO:0000313" key="2">
    <source>
        <dbReference type="Proteomes" id="UP000031670"/>
    </source>
</evidence>
<dbReference type="AlphaFoldDB" id="A0A0B8PKE3"/>
<reference evidence="1 2" key="2">
    <citation type="submission" date="2015-01" db="EMBL/GenBank/DDBJ databases">
        <authorList>
            <consortium name="NBRP consortium"/>
            <person name="Sawabe T."/>
            <person name="Meirelles P."/>
            <person name="Feng G."/>
            <person name="Sayaka M."/>
            <person name="Hattori M."/>
            <person name="Ohkuma M."/>
        </authorList>
    </citation>
    <scope>NUCLEOTIDE SEQUENCE [LARGE SCALE GENOMIC DNA]</scope>
    <source>
        <strain evidence="1 2">JCM19232</strain>
    </source>
</reference>
<protein>
    <submittedName>
        <fullName evidence="1">Uncharacterized protein</fullName>
    </submittedName>
</protein>
<gene>
    <name evidence="1" type="ORF">JCM19232_2533</name>
</gene>